<dbReference type="SUPFAM" id="SSF55383">
    <property type="entry name" value="Copper amine oxidase, domain N"/>
    <property type="match status" value="1"/>
</dbReference>
<dbReference type="PANTHER" id="PTHR30404">
    <property type="entry name" value="N-ACETYLMURAMOYL-L-ALANINE AMIDASE"/>
    <property type="match status" value="1"/>
</dbReference>
<dbReference type="EC" id="3.5.1.28" evidence="2"/>
<dbReference type="SMART" id="SM00646">
    <property type="entry name" value="Ami_3"/>
    <property type="match status" value="1"/>
</dbReference>
<dbReference type="EMBL" id="CP023004">
    <property type="protein sequence ID" value="AWI09938.1"/>
    <property type="molecule type" value="Genomic_DNA"/>
</dbReference>
<dbReference type="CDD" id="cd02696">
    <property type="entry name" value="MurNAc-LAA"/>
    <property type="match status" value="1"/>
</dbReference>
<feature type="compositionally biased region" description="Low complexity" evidence="4">
    <location>
        <begin position="79"/>
        <end position="94"/>
    </location>
</feature>
<evidence type="ECO:0000256" key="4">
    <source>
        <dbReference type="SAM" id="MobiDB-lite"/>
    </source>
</evidence>
<protein>
    <recommendedName>
        <fullName evidence="2">N-acetylmuramoyl-L-alanine amidase</fullName>
        <ecNumber evidence="2">3.5.1.28</ecNumber>
    </recommendedName>
</protein>
<dbReference type="InterPro" id="IPR050695">
    <property type="entry name" value="N-acetylmuramoyl_amidase_3"/>
</dbReference>
<dbReference type="SUPFAM" id="SSF53187">
    <property type="entry name" value="Zn-dependent exopeptidases"/>
    <property type="match status" value="1"/>
</dbReference>
<dbReference type="Pfam" id="PF01520">
    <property type="entry name" value="Amidase_3"/>
    <property type="match status" value="1"/>
</dbReference>
<gene>
    <name evidence="6" type="ORF">CKA38_12385</name>
</gene>
<evidence type="ECO:0000256" key="2">
    <source>
        <dbReference type="ARBA" id="ARBA00011901"/>
    </source>
</evidence>
<keyword evidence="3" id="KW-0378">Hydrolase</keyword>
<dbReference type="Gene3D" id="3.30.457.10">
    <property type="entry name" value="Copper amine oxidase-like, N-terminal domain"/>
    <property type="match status" value="1"/>
</dbReference>
<name>A0A2U8E4R9_9BACT</name>
<dbReference type="GO" id="GO:0030288">
    <property type="term" value="C:outer membrane-bounded periplasmic space"/>
    <property type="evidence" value="ECO:0007669"/>
    <property type="project" value="TreeGrafter"/>
</dbReference>
<feature type="region of interest" description="Disordered" evidence="4">
    <location>
        <begin position="51"/>
        <end position="105"/>
    </location>
</feature>
<feature type="compositionally biased region" description="Polar residues" evidence="4">
    <location>
        <begin position="54"/>
        <end position="72"/>
    </location>
</feature>
<comment type="catalytic activity">
    <reaction evidence="1">
        <text>Hydrolyzes the link between N-acetylmuramoyl residues and L-amino acid residues in certain cell-wall glycopeptides.</text>
        <dbReference type="EC" id="3.5.1.28"/>
    </reaction>
</comment>
<dbReference type="RefSeq" id="WP_108825753.1">
    <property type="nucleotide sequence ID" value="NZ_CP023004.1"/>
</dbReference>
<evidence type="ECO:0000313" key="6">
    <source>
        <dbReference type="EMBL" id="AWI09938.1"/>
    </source>
</evidence>
<evidence type="ECO:0000256" key="1">
    <source>
        <dbReference type="ARBA" id="ARBA00001561"/>
    </source>
</evidence>
<reference evidence="6 7" key="1">
    <citation type="journal article" date="2018" name="Syst. Appl. Microbiol.">
        <title>Ereboglobus luteus gen. nov. sp. nov. from cockroach guts, and new insights into the oxygen relationship of the genera Opitutus and Didymococcus (Verrucomicrobia: Opitutaceae).</title>
        <authorList>
            <person name="Tegtmeier D."/>
            <person name="Belitz A."/>
            <person name="Radek R."/>
            <person name="Heimerl T."/>
            <person name="Brune A."/>
        </authorList>
    </citation>
    <scope>NUCLEOTIDE SEQUENCE [LARGE SCALE GENOMIC DNA]</scope>
    <source>
        <strain evidence="6 7">Ho45</strain>
    </source>
</reference>
<dbReference type="GO" id="GO:0009253">
    <property type="term" value="P:peptidoglycan catabolic process"/>
    <property type="evidence" value="ECO:0007669"/>
    <property type="project" value="InterPro"/>
</dbReference>
<dbReference type="AlphaFoldDB" id="A0A2U8E4R9"/>
<dbReference type="GO" id="GO:0008745">
    <property type="term" value="F:N-acetylmuramoyl-L-alanine amidase activity"/>
    <property type="evidence" value="ECO:0007669"/>
    <property type="project" value="UniProtKB-EC"/>
</dbReference>
<sequence>MRTISPTILHPTPTIPAMEKGINKTPARMLRGLLACALFAAAHIAADAQDASRPLSSPTRPGAASSQHSNIPLSKPTVPAASSASGAKASSKPANTGAKKKSSASGTVVSLGGLNHIDLVPFAKTMGYSATWQNDGKQLTLKKGGTRIEITGESREFLLNGTRVFAGSAFRIYRRSLWVSRIDADTLLAPIMDPRRGRSTVMQLKVIAIDAGHGGIDKGKINERLKIYEKDMVLDTAKRLKTLLEKRGYKVVMTRTADKKVELGDRPEVAAKAGADLFISIHYNSVASRPQSVSGAEVYRFTPRYQVPMRREKSQPSDALWNPGDAHGFWSSVAGIKIQQALLSSLKVSDRGFKHDKLAVLRLAKCPAVLVEAGFLSHNAEARKIATPAYRQQIAEAIAKGVDAYATAVAAARK</sequence>
<accession>A0A2U8E4R9</accession>
<dbReference type="InterPro" id="IPR002508">
    <property type="entry name" value="MurNAc-LAA_cat"/>
</dbReference>
<dbReference type="KEGG" id="elut:CKA38_12385"/>
<dbReference type="OrthoDB" id="9806267at2"/>
<dbReference type="InterPro" id="IPR012854">
    <property type="entry name" value="Cu_amine_oxidase-like_N"/>
</dbReference>
<evidence type="ECO:0000256" key="3">
    <source>
        <dbReference type="ARBA" id="ARBA00022801"/>
    </source>
</evidence>
<proteinExistence type="predicted"/>
<evidence type="ECO:0000259" key="5">
    <source>
        <dbReference type="SMART" id="SM00646"/>
    </source>
</evidence>
<dbReference type="Gene3D" id="3.40.630.40">
    <property type="entry name" value="Zn-dependent exopeptidases"/>
    <property type="match status" value="1"/>
</dbReference>
<evidence type="ECO:0000313" key="7">
    <source>
        <dbReference type="Proteomes" id="UP000244896"/>
    </source>
</evidence>
<feature type="domain" description="MurNAc-LAA" evidence="5">
    <location>
        <begin position="267"/>
        <end position="403"/>
    </location>
</feature>
<keyword evidence="7" id="KW-1185">Reference proteome</keyword>
<dbReference type="PANTHER" id="PTHR30404:SF0">
    <property type="entry name" value="N-ACETYLMURAMOYL-L-ALANINE AMIDASE AMIC"/>
    <property type="match status" value="1"/>
</dbReference>
<organism evidence="6 7">
    <name type="scientific">Ereboglobus luteus</name>
    <dbReference type="NCBI Taxonomy" id="1796921"/>
    <lineage>
        <taxon>Bacteria</taxon>
        <taxon>Pseudomonadati</taxon>
        <taxon>Verrucomicrobiota</taxon>
        <taxon>Opitutia</taxon>
        <taxon>Opitutales</taxon>
        <taxon>Opitutaceae</taxon>
        <taxon>Ereboglobus</taxon>
    </lineage>
</organism>
<dbReference type="Proteomes" id="UP000244896">
    <property type="component" value="Chromosome"/>
</dbReference>
<dbReference type="Pfam" id="PF07833">
    <property type="entry name" value="Cu_amine_oxidN1"/>
    <property type="match status" value="1"/>
</dbReference>
<dbReference type="InterPro" id="IPR036582">
    <property type="entry name" value="Mao_N_sf"/>
</dbReference>